<dbReference type="InterPro" id="IPR001965">
    <property type="entry name" value="Znf_PHD"/>
</dbReference>
<evidence type="ECO:0000313" key="10">
    <source>
        <dbReference type="Proteomes" id="UP001634394"/>
    </source>
</evidence>
<feature type="compositionally biased region" description="Low complexity" evidence="6">
    <location>
        <begin position="503"/>
        <end position="527"/>
    </location>
</feature>
<protein>
    <recommendedName>
        <fullName evidence="11">Histone-lysine N-methyltransferase 2E</fullName>
    </recommendedName>
</protein>
<feature type="region of interest" description="Disordered" evidence="6">
    <location>
        <begin position="572"/>
        <end position="735"/>
    </location>
</feature>
<feature type="compositionally biased region" description="Basic and acidic residues" evidence="6">
    <location>
        <begin position="714"/>
        <end position="735"/>
    </location>
</feature>
<reference evidence="9 10" key="1">
    <citation type="submission" date="2024-11" db="EMBL/GenBank/DDBJ databases">
        <title>Chromosome-level genome assembly of the freshwater bivalve Anodonta woodiana.</title>
        <authorList>
            <person name="Chen X."/>
        </authorList>
    </citation>
    <scope>NUCLEOTIDE SEQUENCE [LARGE SCALE GENOMIC DNA]</scope>
    <source>
        <strain evidence="9">MN2024</strain>
        <tissue evidence="9">Gills</tissue>
    </source>
</reference>
<dbReference type="Gene3D" id="3.30.40.10">
    <property type="entry name" value="Zinc/RING finger domain, C3HC4 (zinc finger)"/>
    <property type="match status" value="1"/>
</dbReference>
<feature type="compositionally biased region" description="Acidic residues" evidence="6">
    <location>
        <begin position="1633"/>
        <end position="1642"/>
    </location>
</feature>
<feature type="region of interest" description="Disordered" evidence="6">
    <location>
        <begin position="1592"/>
        <end position="1719"/>
    </location>
</feature>
<dbReference type="Gene3D" id="2.170.270.10">
    <property type="entry name" value="SET domain"/>
    <property type="match status" value="1"/>
</dbReference>
<feature type="region of interest" description="Disordered" evidence="6">
    <location>
        <begin position="488"/>
        <end position="527"/>
    </location>
</feature>
<feature type="region of interest" description="Disordered" evidence="6">
    <location>
        <begin position="875"/>
        <end position="899"/>
    </location>
</feature>
<evidence type="ECO:0000256" key="6">
    <source>
        <dbReference type="SAM" id="MobiDB-lite"/>
    </source>
</evidence>
<dbReference type="SMART" id="SM00249">
    <property type="entry name" value="PHD"/>
    <property type="match status" value="1"/>
</dbReference>
<evidence type="ECO:0008006" key="11">
    <source>
        <dbReference type="Google" id="ProtNLM"/>
    </source>
</evidence>
<dbReference type="CDD" id="cd15550">
    <property type="entry name" value="PHD_MLL5"/>
    <property type="match status" value="1"/>
</dbReference>
<keyword evidence="3" id="KW-0862">Zinc</keyword>
<feature type="domain" description="PHD-type" evidence="7">
    <location>
        <begin position="107"/>
        <end position="155"/>
    </location>
</feature>
<dbReference type="SUPFAM" id="SSF57903">
    <property type="entry name" value="FYVE/PHD zinc finger"/>
    <property type="match status" value="1"/>
</dbReference>
<dbReference type="GO" id="GO:0006325">
    <property type="term" value="P:chromatin organization"/>
    <property type="evidence" value="ECO:0007669"/>
    <property type="project" value="UniProtKB-KW"/>
</dbReference>
<dbReference type="Proteomes" id="UP001634394">
    <property type="component" value="Unassembled WGS sequence"/>
</dbReference>
<name>A0ABD3UTE8_SINWO</name>
<feature type="compositionally biased region" description="Polar residues" evidence="6">
    <location>
        <begin position="582"/>
        <end position="591"/>
    </location>
</feature>
<feature type="compositionally biased region" description="Basic and acidic residues" evidence="6">
    <location>
        <begin position="1613"/>
        <end position="1632"/>
    </location>
</feature>
<feature type="compositionally biased region" description="Polar residues" evidence="6">
    <location>
        <begin position="1691"/>
        <end position="1707"/>
    </location>
</feature>
<dbReference type="Pfam" id="PF20826">
    <property type="entry name" value="PHD_5"/>
    <property type="match status" value="1"/>
</dbReference>
<evidence type="ECO:0000256" key="1">
    <source>
        <dbReference type="ARBA" id="ARBA00022723"/>
    </source>
</evidence>
<feature type="compositionally biased region" description="Polar residues" evidence="6">
    <location>
        <begin position="927"/>
        <end position="938"/>
    </location>
</feature>
<dbReference type="FunFam" id="3.30.40.10:FF:000150">
    <property type="entry name" value="Inactive histone-lysine N-methyltransferase 2E"/>
    <property type="match status" value="1"/>
</dbReference>
<feature type="compositionally biased region" description="Polar residues" evidence="6">
    <location>
        <begin position="1492"/>
        <end position="1515"/>
    </location>
</feature>
<dbReference type="InterPro" id="IPR001214">
    <property type="entry name" value="SET_dom"/>
</dbReference>
<evidence type="ECO:0000313" key="9">
    <source>
        <dbReference type="EMBL" id="KAL3852281.1"/>
    </source>
</evidence>
<feature type="region of interest" description="Disordered" evidence="6">
    <location>
        <begin position="1913"/>
        <end position="1997"/>
    </location>
</feature>
<feature type="compositionally biased region" description="Basic and acidic residues" evidence="6">
    <location>
        <begin position="234"/>
        <end position="251"/>
    </location>
</feature>
<accession>A0ABD3UTE8</accession>
<feature type="compositionally biased region" description="Basic and acidic residues" evidence="6">
    <location>
        <begin position="610"/>
        <end position="663"/>
    </location>
</feature>
<dbReference type="Pfam" id="PF00856">
    <property type="entry name" value="SET"/>
    <property type="match status" value="1"/>
</dbReference>
<evidence type="ECO:0000256" key="5">
    <source>
        <dbReference type="PROSITE-ProRule" id="PRU00146"/>
    </source>
</evidence>
<sequence>MSVILRYGAVHPDISFRDTAHGLECDAVDSSSPHEESYYTPPPQTYPSCFGLPYQDHNYGAPPPPSPPPPAVSNCNLDVKEEVVVTTGEAQTSPTQITKEVEVDDSITRCICDYLHDDGYMICCDKCSVWQHIECLGIDKNSIPDNYYCEECEPREVDRVRARQIQTKKREMYPHLYVYPTDSSATDTDPEEAQNRLLSHGNNAIEQNKKAKHLKKRRPKDKVEGTKQKKVKKKDPSDRKEKENTSNEANRKQFSVRSRRERVTKVSEPVVIQHEETQDAWDNSKSTWLDRFEIAKVNQYSADMQELLTSKRVNGHHNEIADQVTGGLRVQRCHVAEVKPNRQGLLASEVIEEGLPVVEYIGKVMLRQQYDTDNFFLKQLNPFVLFYSKLDGLDLCIDASSYGNDARYVRRSCQPSAEIRHVVANGQVHFFVVATKEIPVDAEILIPFDYDYKQCSFCVECACERNNCPVSRYHKRVLKLKSKNISTSPIKSEKSPVKSPVRSPLKSTSKSPTKLNIETSSDSSTAAAVTTTTTAVATTTMITRRSQVSRQNFISSKLQQVDVVGVEQEQTNAELSPVEPPQITNSASCKYSTEEENSQAGEDPLTSSVEPRKKSREERKMEAIMRAFEKMEKRQERRKEALTRLEQSRRNSRDEPDECRKENTQISKLEQQLPKVKSGKESKVPKDSRKEDKPVKQEEQSKPSPVISESTEETQVKVAEEITESKEKQEVDVTEIKEEKVEEQEVAAVKEDLRELRPREMKSKGKRAKRTAARRRTRYSIGCINLAVNVSHDEANNQEPLEMASCPVTPADAVNVPPSFKFLKTKRHLMNEWLSEKSQDGKPVPVKTEPLEVTVDESLFVPCLPSPRNFMERLRRNSQSQGCSQKPSTESSAGSAKKRWLRQAMGETPSPEYGLCSPPAFPGHGSMSPNPLTSTHSPGASPPADFVTPLKKRRLARESVDQPLYMISSPSISTVSSQSPFITSTDFNADSKLDLEKDADHMRTDSMEGEAFISQVTEPYVSSGLIEKAMCSAEKEISTSVSDDKFYIKQTTEDTESEIIEPKSISKLPTSSDWDENPVVEGNNVISSDCYSLDNSNLLTTSEILSGVNCVTASTEKLSGRSEVTASSGLSDSFVFVSSRTSADCTVVSSRDTESDMEDSSNPSKEKVNSEPDSSESCIKECVLEKEGPVEMECDSVNVSNNNDNKLDMVSPSFSGENHVQEIMEVDSTQVDDKELRMCNKNNDQEPVSSICISSETRSNSVTQSDVYEIYSDNSHRNKITCSSSSPEQFCSSSEVTDQLKADRDEALQDTSCIDKAQVDSSTDLKQETVLQNCTESSASSDVTYSHISDSVVTSFDDKQEEYPLQITADCQSSVMPKDSSRIEANNDLVSSQCDTDSITGNECSSSSFPTTSSLFIDSVRQTEVTVDSTTSHSLSSNTTGYIHIQDSLQDVSNECESMDVSSASDSGLFVNSYLTGLGKSSPSKTAIEEQQPVSASDQGPSSSNSLQDESQNLPTKKKVSLQEYRKRIKEKPKEPSTTAPPSHAQVNCLPGSTSASGSNSSSSLSGSTSPQLRLDGLPTLPLFVPYTSMRTERKEFKSSSDLVSPIFHRRGKKEEPRKQMSLAERLKHEFGLDDTEEEENSSSDMKLHHRSNSQPSSSSSLSPPPPPPPSKALFSSHKGKTTGEDKTPDQAANSTTPSQSSLQTFQPLGLPHPIPQVPSQQISQLGFHQPQGVNSQLTNLACPTGPQHQLPMTATPQQPPNGLGGSRIPSLMSIPTFPSQQLQAALGQTGQQNGATTSSVVDPAVKLPAAQPQINTFYANLNGHVTGLPQNFPPVISPVTNQQGISAASPHPLSQPSTQAALIPSTPTQVPNSYSSINFASLGSSGTVAGVFSGSGAVCAQQQVFDYSHRSVSSFGSVPNTKQSIPIHHHPHHVSQGDSGSRSQFSGYNNSSHSSQSYSSNQHRQTLSPSSSQRHPCRKKSKHKRHSSGGDEHHYS</sequence>
<feature type="compositionally biased region" description="Low complexity" evidence="6">
    <location>
        <begin position="1552"/>
        <end position="1570"/>
    </location>
</feature>
<feature type="compositionally biased region" description="Basic and acidic residues" evidence="6">
    <location>
        <begin position="678"/>
        <end position="701"/>
    </location>
</feature>
<feature type="region of interest" description="Disordered" evidence="6">
    <location>
        <begin position="918"/>
        <end position="942"/>
    </location>
</feature>
<evidence type="ECO:0000256" key="2">
    <source>
        <dbReference type="ARBA" id="ARBA00022771"/>
    </source>
</evidence>
<keyword evidence="10" id="KW-1185">Reference proteome</keyword>
<comment type="caution">
    <text evidence="9">The sequence shown here is derived from an EMBL/GenBank/DDBJ whole genome shotgun (WGS) entry which is preliminary data.</text>
</comment>
<dbReference type="InterPro" id="IPR019786">
    <property type="entry name" value="Zinc_finger_PHD-type_CS"/>
</dbReference>
<dbReference type="EMBL" id="JBJQND010000015">
    <property type="protein sequence ID" value="KAL3852281.1"/>
    <property type="molecule type" value="Genomic_DNA"/>
</dbReference>
<feature type="region of interest" description="Disordered" evidence="6">
    <location>
        <begin position="1147"/>
        <end position="1173"/>
    </location>
</feature>
<keyword evidence="1" id="KW-0479">Metal-binding</keyword>
<dbReference type="SUPFAM" id="SSF82199">
    <property type="entry name" value="SET domain"/>
    <property type="match status" value="1"/>
</dbReference>
<dbReference type="PROSITE" id="PS50016">
    <property type="entry name" value="ZF_PHD_2"/>
    <property type="match status" value="1"/>
</dbReference>
<gene>
    <name evidence="9" type="ORF">ACJMK2_015945</name>
</gene>
<feature type="region of interest" description="Disordered" evidence="6">
    <location>
        <begin position="198"/>
        <end position="261"/>
    </location>
</feature>
<evidence type="ECO:0000256" key="4">
    <source>
        <dbReference type="ARBA" id="ARBA00022853"/>
    </source>
</evidence>
<feature type="compositionally biased region" description="Polar residues" evidence="6">
    <location>
        <begin position="1913"/>
        <end position="1925"/>
    </location>
</feature>
<keyword evidence="4" id="KW-0156">Chromatin regulator</keyword>
<dbReference type="GO" id="GO:0008270">
    <property type="term" value="F:zinc ion binding"/>
    <property type="evidence" value="ECO:0007669"/>
    <property type="project" value="UniProtKB-KW"/>
</dbReference>
<feature type="compositionally biased region" description="Polar residues" evidence="6">
    <location>
        <begin position="1965"/>
        <end position="1974"/>
    </location>
</feature>
<dbReference type="InterPro" id="IPR013083">
    <property type="entry name" value="Znf_RING/FYVE/PHD"/>
</dbReference>
<dbReference type="PANTHER" id="PTHR46462">
    <property type="entry name" value="UPSET, ISOFORM A"/>
    <property type="match status" value="1"/>
</dbReference>
<keyword evidence="2 5" id="KW-0863">Zinc-finger</keyword>
<dbReference type="PROSITE" id="PS50280">
    <property type="entry name" value="SET"/>
    <property type="match status" value="1"/>
</dbReference>
<organism evidence="9 10">
    <name type="scientific">Sinanodonta woodiana</name>
    <name type="common">Chinese pond mussel</name>
    <name type="synonym">Anodonta woodiana</name>
    <dbReference type="NCBI Taxonomy" id="1069815"/>
    <lineage>
        <taxon>Eukaryota</taxon>
        <taxon>Metazoa</taxon>
        <taxon>Spiralia</taxon>
        <taxon>Lophotrochozoa</taxon>
        <taxon>Mollusca</taxon>
        <taxon>Bivalvia</taxon>
        <taxon>Autobranchia</taxon>
        <taxon>Heteroconchia</taxon>
        <taxon>Palaeoheterodonta</taxon>
        <taxon>Unionida</taxon>
        <taxon>Unionoidea</taxon>
        <taxon>Unionidae</taxon>
        <taxon>Unioninae</taxon>
        <taxon>Sinanodonta</taxon>
    </lineage>
</organism>
<dbReference type="InterPro" id="IPR019787">
    <property type="entry name" value="Znf_PHD-finger"/>
</dbReference>
<dbReference type="PROSITE" id="PS01359">
    <property type="entry name" value="ZF_PHD_1"/>
    <property type="match status" value="1"/>
</dbReference>
<dbReference type="SMART" id="SM00317">
    <property type="entry name" value="SET"/>
    <property type="match status" value="1"/>
</dbReference>
<feature type="compositionally biased region" description="Basic residues" evidence="6">
    <location>
        <begin position="1976"/>
        <end position="1988"/>
    </location>
</feature>
<dbReference type="InterPro" id="IPR046341">
    <property type="entry name" value="SET_dom_sf"/>
</dbReference>
<feature type="domain" description="SET" evidence="8">
    <location>
        <begin position="331"/>
        <end position="449"/>
    </location>
</feature>
<evidence type="ECO:0000256" key="3">
    <source>
        <dbReference type="ARBA" id="ARBA00022833"/>
    </source>
</evidence>
<feature type="compositionally biased region" description="Polar residues" evidence="6">
    <location>
        <begin position="877"/>
        <end position="894"/>
    </location>
</feature>
<feature type="compositionally biased region" description="Basic residues" evidence="6">
    <location>
        <begin position="210"/>
        <end position="220"/>
    </location>
</feature>
<feature type="compositionally biased region" description="Low complexity" evidence="6">
    <location>
        <begin position="1944"/>
        <end position="1964"/>
    </location>
</feature>
<dbReference type="InterPro" id="IPR011011">
    <property type="entry name" value="Znf_FYVE_PHD"/>
</dbReference>
<evidence type="ECO:0000259" key="7">
    <source>
        <dbReference type="PROSITE" id="PS50016"/>
    </source>
</evidence>
<proteinExistence type="predicted"/>
<dbReference type="PANTHER" id="PTHR46462:SF3">
    <property type="entry name" value="UPSET, ISOFORM A"/>
    <property type="match status" value="1"/>
</dbReference>
<evidence type="ECO:0000259" key="8">
    <source>
        <dbReference type="PROSITE" id="PS50280"/>
    </source>
</evidence>
<feature type="region of interest" description="Disordered" evidence="6">
    <location>
        <begin position="1480"/>
        <end position="1579"/>
    </location>
</feature>